<evidence type="ECO:0000256" key="9">
    <source>
        <dbReference type="ARBA" id="ARBA00023136"/>
    </source>
</evidence>
<evidence type="ECO:0000256" key="8">
    <source>
        <dbReference type="ARBA" id="ARBA00022989"/>
    </source>
</evidence>
<feature type="transmembrane region" description="Helical" evidence="10">
    <location>
        <begin position="12"/>
        <end position="30"/>
    </location>
</feature>
<protein>
    <recommendedName>
        <fullName evidence="3">Type II secretion system protein J</fullName>
    </recommendedName>
</protein>
<dbReference type="InterPro" id="IPR010055">
    <property type="entry name" value="T2SS_protein-GspJ"/>
</dbReference>
<evidence type="ECO:0000256" key="1">
    <source>
        <dbReference type="ARBA" id="ARBA00004377"/>
    </source>
</evidence>
<keyword evidence="6" id="KW-0997">Cell inner membrane</keyword>
<keyword evidence="4" id="KW-1003">Cell membrane</keyword>
<gene>
    <name evidence="11" type="primary">gspJ</name>
    <name evidence="11" type="ORF">HX822_30480</name>
    <name evidence="12" type="ORF">HX828_28925</name>
</gene>
<evidence type="ECO:0000256" key="2">
    <source>
        <dbReference type="ARBA" id="ARBA00011084"/>
    </source>
</evidence>
<comment type="similarity">
    <text evidence="2">Belongs to the GSP J family.</text>
</comment>
<dbReference type="NCBIfam" id="TIGR01711">
    <property type="entry name" value="gspJ"/>
    <property type="match status" value="1"/>
</dbReference>
<evidence type="ECO:0000313" key="12">
    <source>
        <dbReference type="EMBL" id="NWE79592.1"/>
    </source>
</evidence>
<dbReference type="RefSeq" id="WP_177079871.1">
    <property type="nucleotide sequence ID" value="NZ_JACAOQ010000060.1"/>
</dbReference>
<evidence type="ECO:0000313" key="11">
    <source>
        <dbReference type="EMBL" id="NWE17285.1"/>
    </source>
</evidence>
<evidence type="ECO:0000313" key="14">
    <source>
        <dbReference type="Proteomes" id="UP000537188"/>
    </source>
</evidence>
<evidence type="ECO:0000256" key="10">
    <source>
        <dbReference type="SAM" id="Phobius"/>
    </source>
</evidence>
<dbReference type="InterPro" id="IPR051621">
    <property type="entry name" value="T2SS_protein_J"/>
</dbReference>
<keyword evidence="7 10" id="KW-0812">Transmembrane</keyword>
<evidence type="ECO:0000256" key="5">
    <source>
        <dbReference type="ARBA" id="ARBA00022481"/>
    </source>
</evidence>
<evidence type="ECO:0000256" key="7">
    <source>
        <dbReference type="ARBA" id="ARBA00022692"/>
    </source>
</evidence>
<dbReference type="PANTHER" id="PTHR39583:SF2">
    <property type="entry name" value="TYPE II SECRETION SYSTEM PROTEIN J"/>
    <property type="match status" value="1"/>
</dbReference>
<dbReference type="EMBL" id="JACARF010000056">
    <property type="protein sequence ID" value="NWE79592.1"/>
    <property type="molecule type" value="Genomic_DNA"/>
</dbReference>
<keyword evidence="9 10" id="KW-0472">Membrane</keyword>
<dbReference type="Gene3D" id="3.10.610.10">
    <property type="entry name" value="GSPII I/J protein-like"/>
    <property type="match status" value="1"/>
</dbReference>
<evidence type="ECO:0000313" key="13">
    <source>
        <dbReference type="Proteomes" id="UP000531950"/>
    </source>
</evidence>
<dbReference type="Proteomes" id="UP000537188">
    <property type="component" value="Unassembled WGS sequence"/>
</dbReference>
<dbReference type="NCBIfam" id="TIGR02532">
    <property type="entry name" value="IV_pilin_GFxxxE"/>
    <property type="match status" value="1"/>
</dbReference>
<proteinExistence type="inferred from homology"/>
<dbReference type="Proteomes" id="UP000531950">
    <property type="component" value="Unassembled WGS sequence"/>
</dbReference>
<sequence length="180" mass="20490">MNSQSGFTLLELVIAMAIFALLGLASWSLFDGLVRVQRGTATHDRDLRNLQRAMALIEWDVLHVTEQAVVLKNTTLQVQRSNWRNPLDQPRSQRQQLTYRLENGVLWRDSMGEGSSRVQRQKLLEEVQAVSWRLYDPATGWRGHSILGQYALAPMALEVRLSVGRFDAIRRVLLLPAGLQ</sequence>
<evidence type="ECO:0000256" key="6">
    <source>
        <dbReference type="ARBA" id="ARBA00022519"/>
    </source>
</evidence>
<reference evidence="13 14" key="1">
    <citation type="submission" date="2020-04" db="EMBL/GenBank/DDBJ databases">
        <title>Molecular characterization of pseudomonads from Agaricus bisporus reveal novel blotch 2 pathogens in Western Europe.</title>
        <authorList>
            <person name="Taparia T."/>
            <person name="Krijger M."/>
            <person name="Haynes E."/>
            <person name="Elpinstone J.G."/>
            <person name="Noble R."/>
            <person name="Van Der Wolf J."/>
        </authorList>
    </citation>
    <scope>NUCLEOTIDE SEQUENCE [LARGE SCALE GENOMIC DNA]</scope>
    <source>
        <strain evidence="12 14">IPO3781</strain>
        <strain evidence="11 13">IPO3782</strain>
    </source>
</reference>
<dbReference type="GO" id="GO:0015628">
    <property type="term" value="P:protein secretion by the type II secretion system"/>
    <property type="evidence" value="ECO:0007669"/>
    <property type="project" value="InterPro"/>
</dbReference>
<dbReference type="PROSITE" id="PS00409">
    <property type="entry name" value="PROKAR_NTER_METHYL"/>
    <property type="match status" value="1"/>
</dbReference>
<keyword evidence="8 10" id="KW-1133">Transmembrane helix</keyword>
<accession>A0A7Y8EN99</accession>
<dbReference type="AlphaFoldDB" id="A0A7Y8EN99"/>
<dbReference type="InterPro" id="IPR045584">
    <property type="entry name" value="Pilin-like"/>
</dbReference>
<dbReference type="Pfam" id="PF07963">
    <property type="entry name" value="N_methyl"/>
    <property type="match status" value="1"/>
</dbReference>
<evidence type="ECO:0000256" key="3">
    <source>
        <dbReference type="ARBA" id="ARBA00021539"/>
    </source>
</evidence>
<dbReference type="Pfam" id="PF11612">
    <property type="entry name" value="T2SSJ"/>
    <property type="match status" value="1"/>
</dbReference>
<name>A0A7Y8EN99_9PSED</name>
<dbReference type="InterPro" id="IPR012902">
    <property type="entry name" value="N_methyl_site"/>
</dbReference>
<keyword evidence="5" id="KW-0488">Methylation</keyword>
<dbReference type="SUPFAM" id="SSF54523">
    <property type="entry name" value="Pili subunits"/>
    <property type="match status" value="1"/>
</dbReference>
<comment type="caution">
    <text evidence="11">The sequence shown here is derived from an EMBL/GenBank/DDBJ whole genome shotgun (WGS) entry which is preliminary data.</text>
</comment>
<dbReference type="PANTHER" id="PTHR39583">
    <property type="entry name" value="TYPE II SECRETION SYSTEM PROTEIN J-RELATED"/>
    <property type="match status" value="1"/>
</dbReference>
<evidence type="ECO:0000256" key="4">
    <source>
        <dbReference type="ARBA" id="ARBA00022475"/>
    </source>
</evidence>
<dbReference type="GO" id="GO:0015627">
    <property type="term" value="C:type II protein secretion system complex"/>
    <property type="evidence" value="ECO:0007669"/>
    <property type="project" value="InterPro"/>
</dbReference>
<comment type="subcellular location">
    <subcellularLocation>
        <location evidence="1">Cell inner membrane</location>
        <topology evidence="1">Single-pass membrane protein</topology>
    </subcellularLocation>
</comment>
<dbReference type="EMBL" id="JACARG010000076">
    <property type="protein sequence ID" value="NWE17285.1"/>
    <property type="molecule type" value="Genomic_DNA"/>
</dbReference>
<dbReference type="GO" id="GO:0005886">
    <property type="term" value="C:plasma membrane"/>
    <property type="evidence" value="ECO:0007669"/>
    <property type="project" value="UniProtKB-SubCell"/>
</dbReference>
<organism evidence="11 13">
    <name type="scientific">Pseudomonas yamanorum</name>
    <dbReference type="NCBI Taxonomy" id="515393"/>
    <lineage>
        <taxon>Bacteria</taxon>
        <taxon>Pseudomonadati</taxon>
        <taxon>Pseudomonadota</taxon>
        <taxon>Gammaproteobacteria</taxon>
        <taxon>Pseudomonadales</taxon>
        <taxon>Pseudomonadaceae</taxon>
        <taxon>Pseudomonas</taxon>
    </lineage>
</organism>